<evidence type="ECO:0000313" key="1">
    <source>
        <dbReference type="EMBL" id="GJT34477.1"/>
    </source>
</evidence>
<organism evidence="1 2">
    <name type="scientific">Tanacetum coccineum</name>
    <dbReference type="NCBI Taxonomy" id="301880"/>
    <lineage>
        <taxon>Eukaryota</taxon>
        <taxon>Viridiplantae</taxon>
        <taxon>Streptophyta</taxon>
        <taxon>Embryophyta</taxon>
        <taxon>Tracheophyta</taxon>
        <taxon>Spermatophyta</taxon>
        <taxon>Magnoliopsida</taxon>
        <taxon>eudicotyledons</taxon>
        <taxon>Gunneridae</taxon>
        <taxon>Pentapetalae</taxon>
        <taxon>asterids</taxon>
        <taxon>campanulids</taxon>
        <taxon>Asterales</taxon>
        <taxon>Asteraceae</taxon>
        <taxon>Asteroideae</taxon>
        <taxon>Anthemideae</taxon>
        <taxon>Anthemidinae</taxon>
        <taxon>Tanacetum</taxon>
    </lineage>
</organism>
<sequence length="240" mass="27511">VYQNFLREFWSIVVAFGPFPSTNEPEKRPLKEFLIKFSVLNRQRPLTLDFHTFCSSIGLNYNNDKYVNHPTPEVMKKELGNIAINLSYLDKTLVLKNSFPVAWRILFTFVIHVLGGNYSSTEQVNFIQQLLAYSLITRTEVDIGEIIYSDLVTKLLNKSWLKYVSYLRFILCALQVLLGSEYTQDKKNWFLPPILSNSNFTKDPSKVTAIELTAHMIAVNNQRDSVSPPLLAAKPKKGKS</sequence>
<keyword evidence="2" id="KW-1185">Reference proteome</keyword>
<feature type="non-terminal residue" evidence="1">
    <location>
        <position position="1"/>
    </location>
</feature>
<protein>
    <submittedName>
        <fullName evidence="1">Uncharacterized protein</fullName>
    </submittedName>
</protein>
<evidence type="ECO:0000313" key="2">
    <source>
        <dbReference type="Proteomes" id="UP001151760"/>
    </source>
</evidence>
<reference evidence="1" key="1">
    <citation type="journal article" date="2022" name="Int. J. Mol. Sci.">
        <title>Draft Genome of Tanacetum Coccineum: Genomic Comparison of Closely Related Tanacetum-Family Plants.</title>
        <authorList>
            <person name="Yamashiro T."/>
            <person name="Shiraishi A."/>
            <person name="Nakayama K."/>
            <person name="Satake H."/>
        </authorList>
    </citation>
    <scope>NUCLEOTIDE SEQUENCE</scope>
</reference>
<proteinExistence type="predicted"/>
<dbReference type="EMBL" id="BQNB010014968">
    <property type="protein sequence ID" value="GJT34477.1"/>
    <property type="molecule type" value="Genomic_DNA"/>
</dbReference>
<comment type="caution">
    <text evidence="1">The sequence shown here is derived from an EMBL/GenBank/DDBJ whole genome shotgun (WGS) entry which is preliminary data.</text>
</comment>
<dbReference type="Proteomes" id="UP001151760">
    <property type="component" value="Unassembled WGS sequence"/>
</dbReference>
<reference evidence="1" key="2">
    <citation type="submission" date="2022-01" db="EMBL/GenBank/DDBJ databases">
        <authorList>
            <person name="Yamashiro T."/>
            <person name="Shiraishi A."/>
            <person name="Satake H."/>
            <person name="Nakayama K."/>
        </authorList>
    </citation>
    <scope>NUCLEOTIDE SEQUENCE</scope>
</reference>
<name>A0ABQ5D6N6_9ASTR</name>
<accession>A0ABQ5D6N6</accession>
<gene>
    <name evidence="1" type="ORF">Tco_0924896</name>
</gene>